<dbReference type="SUPFAM" id="SSF48726">
    <property type="entry name" value="Immunoglobulin"/>
    <property type="match status" value="2"/>
</dbReference>
<dbReference type="PROSITE" id="PS50835">
    <property type="entry name" value="IG_LIKE"/>
    <property type="match status" value="2"/>
</dbReference>
<organism evidence="13 14">
    <name type="scientific">Electrophorus electricus</name>
    <name type="common">Electric eel</name>
    <name type="synonym">Gymnotus electricus</name>
    <dbReference type="NCBI Taxonomy" id="8005"/>
    <lineage>
        <taxon>Eukaryota</taxon>
        <taxon>Metazoa</taxon>
        <taxon>Chordata</taxon>
        <taxon>Craniata</taxon>
        <taxon>Vertebrata</taxon>
        <taxon>Euteleostomi</taxon>
        <taxon>Actinopterygii</taxon>
        <taxon>Neopterygii</taxon>
        <taxon>Teleostei</taxon>
        <taxon>Ostariophysi</taxon>
        <taxon>Gymnotiformes</taxon>
        <taxon>Gymnotoidei</taxon>
        <taxon>Gymnotidae</taxon>
        <taxon>Electrophorus</taxon>
    </lineage>
</organism>
<dbReference type="PANTHER" id="PTHR25466">
    <property type="entry name" value="T-LYMPHOCYTE ACTIVATION ANTIGEN"/>
    <property type="match status" value="1"/>
</dbReference>
<evidence type="ECO:0000256" key="11">
    <source>
        <dbReference type="SAM" id="SignalP"/>
    </source>
</evidence>
<dbReference type="SMART" id="SM00406">
    <property type="entry name" value="IGv"/>
    <property type="match status" value="2"/>
</dbReference>
<dbReference type="InterPro" id="IPR051713">
    <property type="entry name" value="T-cell_Activation_Regulation"/>
</dbReference>
<evidence type="ECO:0000256" key="1">
    <source>
        <dbReference type="ARBA" id="ARBA00004251"/>
    </source>
</evidence>
<keyword evidence="14" id="KW-1185">Reference proteome</keyword>
<evidence type="ECO:0000256" key="3">
    <source>
        <dbReference type="ARBA" id="ARBA00022692"/>
    </source>
</evidence>
<evidence type="ECO:0000256" key="5">
    <source>
        <dbReference type="ARBA" id="ARBA00022989"/>
    </source>
</evidence>
<dbReference type="PANTHER" id="PTHR25466:SF14">
    <property type="entry name" value="BUTYROPHILIN SUBFAMILY 2 MEMBER A2-LIKE-RELATED"/>
    <property type="match status" value="1"/>
</dbReference>
<dbReference type="InterPro" id="IPR003598">
    <property type="entry name" value="Ig_sub2"/>
</dbReference>
<dbReference type="GeneTree" id="ENSGT00940000156933"/>
<reference evidence="13" key="4">
    <citation type="submission" date="2025-08" db="UniProtKB">
        <authorList>
            <consortium name="Ensembl"/>
        </authorList>
    </citation>
    <scope>IDENTIFICATION</scope>
</reference>
<dbReference type="GO" id="GO:0071222">
    <property type="term" value="P:cellular response to lipopolysaccharide"/>
    <property type="evidence" value="ECO:0007669"/>
    <property type="project" value="TreeGrafter"/>
</dbReference>
<name>A0A4W4E0M2_ELEEL</name>
<dbReference type="InterPro" id="IPR007110">
    <property type="entry name" value="Ig-like_dom"/>
</dbReference>
<dbReference type="GO" id="GO:0006955">
    <property type="term" value="P:immune response"/>
    <property type="evidence" value="ECO:0007669"/>
    <property type="project" value="TreeGrafter"/>
</dbReference>
<keyword evidence="8" id="KW-0675">Receptor</keyword>
<reference evidence="14" key="1">
    <citation type="journal article" date="2014" name="Science">
        <title>Nonhuman genetics. Genomic basis for the convergent evolution of electric organs.</title>
        <authorList>
            <person name="Gallant J.R."/>
            <person name="Traeger L.L."/>
            <person name="Volkening J.D."/>
            <person name="Moffett H."/>
            <person name="Chen P.H."/>
            <person name="Novina C.D."/>
            <person name="Phillips G.N.Jr."/>
            <person name="Anand R."/>
            <person name="Wells G.B."/>
            <person name="Pinch M."/>
            <person name="Guth R."/>
            <person name="Unguez G.A."/>
            <person name="Albert J.S."/>
            <person name="Zakon H.H."/>
            <person name="Samanta M.P."/>
            <person name="Sussman M.R."/>
        </authorList>
    </citation>
    <scope>NUCLEOTIDE SEQUENCE [LARGE SCALE GENOMIC DNA]</scope>
</reference>
<keyword evidence="5" id="KW-1133">Transmembrane helix</keyword>
<evidence type="ECO:0000256" key="6">
    <source>
        <dbReference type="ARBA" id="ARBA00023136"/>
    </source>
</evidence>
<evidence type="ECO:0000259" key="12">
    <source>
        <dbReference type="PROSITE" id="PS50835"/>
    </source>
</evidence>
<evidence type="ECO:0000256" key="9">
    <source>
        <dbReference type="ARBA" id="ARBA00023180"/>
    </source>
</evidence>
<keyword evidence="10" id="KW-0393">Immunoglobulin domain</keyword>
<reference evidence="13" key="3">
    <citation type="submission" date="2020-05" db="EMBL/GenBank/DDBJ databases">
        <title>Electrophorus electricus (electric eel) genome, fEleEle1, primary haplotype.</title>
        <authorList>
            <person name="Myers G."/>
            <person name="Meyer A."/>
            <person name="Fedrigo O."/>
            <person name="Formenti G."/>
            <person name="Rhie A."/>
            <person name="Tracey A."/>
            <person name="Sims Y."/>
            <person name="Jarvis E.D."/>
        </authorList>
    </citation>
    <scope>NUCLEOTIDE SEQUENCE [LARGE SCALE GENOMIC DNA]</scope>
</reference>
<dbReference type="InterPro" id="IPR013783">
    <property type="entry name" value="Ig-like_fold"/>
</dbReference>
<keyword evidence="3" id="KW-0812">Transmembrane</keyword>
<dbReference type="Proteomes" id="UP000314983">
    <property type="component" value="Chromosome 8"/>
</dbReference>
<evidence type="ECO:0000313" key="14">
    <source>
        <dbReference type="Proteomes" id="UP000314983"/>
    </source>
</evidence>
<keyword evidence="4 11" id="KW-0732">Signal</keyword>
<reference evidence="13" key="5">
    <citation type="submission" date="2025-09" db="UniProtKB">
        <authorList>
            <consortium name="Ensembl"/>
        </authorList>
    </citation>
    <scope>IDENTIFICATION</scope>
</reference>
<feature type="domain" description="Ig-like" evidence="12">
    <location>
        <begin position="152"/>
        <end position="225"/>
    </location>
</feature>
<dbReference type="Gene3D" id="2.60.40.10">
    <property type="entry name" value="Immunoglobulins"/>
    <property type="match status" value="2"/>
</dbReference>
<dbReference type="GO" id="GO:0042130">
    <property type="term" value="P:negative regulation of T cell proliferation"/>
    <property type="evidence" value="ECO:0007669"/>
    <property type="project" value="TreeGrafter"/>
</dbReference>
<evidence type="ECO:0000256" key="10">
    <source>
        <dbReference type="ARBA" id="ARBA00023319"/>
    </source>
</evidence>
<evidence type="ECO:0000313" key="13">
    <source>
        <dbReference type="Ensembl" id="ENSEEEP00000005374.2"/>
    </source>
</evidence>
<dbReference type="SMART" id="SM00408">
    <property type="entry name" value="IGc2"/>
    <property type="match status" value="2"/>
</dbReference>
<dbReference type="Ensembl" id="ENSEEET00000005446.2">
    <property type="protein sequence ID" value="ENSEEEP00000005374.2"/>
    <property type="gene ID" value="ENSEEEG00000002814.2"/>
</dbReference>
<dbReference type="SMART" id="SM00409">
    <property type="entry name" value="IG"/>
    <property type="match status" value="2"/>
</dbReference>
<proteinExistence type="predicted"/>
<protein>
    <recommendedName>
        <fullName evidence="12">Ig-like domain-containing protein</fullName>
    </recommendedName>
</protein>
<reference evidence="14" key="2">
    <citation type="journal article" date="2017" name="Sci. Adv.">
        <title>A tail of two voltages: Proteomic comparison of the three electric organs of the electric eel.</title>
        <authorList>
            <person name="Traeger L.L."/>
            <person name="Sabat G."/>
            <person name="Barrett-Wilt G.A."/>
            <person name="Wells G.B."/>
            <person name="Sussman M.R."/>
        </authorList>
    </citation>
    <scope>NUCLEOTIDE SEQUENCE [LARGE SCALE GENOMIC DNA]</scope>
</reference>
<evidence type="ECO:0000256" key="7">
    <source>
        <dbReference type="ARBA" id="ARBA00023157"/>
    </source>
</evidence>
<dbReference type="InterPro" id="IPR013106">
    <property type="entry name" value="Ig_V-set"/>
</dbReference>
<keyword evidence="7" id="KW-1015">Disulfide bond</keyword>
<accession>A0A4W4E0M2</accession>
<dbReference type="GO" id="GO:0042102">
    <property type="term" value="P:positive regulation of T cell proliferation"/>
    <property type="evidence" value="ECO:0007669"/>
    <property type="project" value="TreeGrafter"/>
</dbReference>
<comment type="subcellular location">
    <subcellularLocation>
        <location evidence="1">Cell membrane</location>
        <topology evidence="1">Single-pass type I membrane protein</topology>
    </subcellularLocation>
</comment>
<dbReference type="GO" id="GO:0009897">
    <property type="term" value="C:external side of plasma membrane"/>
    <property type="evidence" value="ECO:0007669"/>
    <property type="project" value="TreeGrafter"/>
</dbReference>
<dbReference type="AlphaFoldDB" id="A0A4W4E0M2"/>
<dbReference type="Pfam" id="PF07686">
    <property type="entry name" value="V-set"/>
    <property type="match status" value="2"/>
</dbReference>
<keyword evidence="2" id="KW-1003">Cell membrane</keyword>
<dbReference type="GO" id="GO:0007166">
    <property type="term" value="P:cell surface receptor signaling pathway"/>
    <property type="evidence" value="ECO:0007669"/>
    <property type="project" value="TreeGrafter"/>
</dbReference>
<evidence type="ECO:0000256" key="2">
    <source>
        <dbReference type="ARBA" id="ARBA00022475"/>
    </source>
</evidence>
<dbReference type="OMA" id="CIHAIIN"/>
<sequence>MSCVIITILHVHVQLCLIVKAFISCVSAGCSLAENQKTDDITAYTGDSVLLPCFCTEPHAKPESFTWKKRNTSRDTWDVISIESEQYRNRVQLGTVHSPGNLSLLISHLTEEDEGDYSCYLTNQKYKDIRLTVKGCMLVEKKKTDYITACTGDSVLLPCSCTDGHTKPESFTWKKHNTNRNSWDVISSENEQYRNRVQLGTAHSPGNLSLHISHLTEEDEGVYRCYFNQWKYKNIKLTIKGETLFLSKSNCNNGCMNKCISINPSWLSELLVDLLLSHVWRYQMVKISCPV</sequence>
<dbReference type="InterPro" id="IPR003599">
    <property type="entry name" value="Ig_sub"/>
</dbReference>
<feature type="domain" description="Ig-like" evidence="12">
    <location>
        <begin position="46"/>
        <end position="130"/>
    </location>
</feature>
<evidence type="ECO:0000256" key="8">
    <source>
        <dbReference type="ARBA" id="ARBA00023170"/>
    </source>
</evidence>
<keyword evidence="6" id="KW-0472">Membrane</keyword>
<dbReference type="InterPro" id="IPR036179">
    <property type="entry name" value="Ig-like_dom_sf"/>
</dbReference>
<dbReference type="GO" id="GO:0031295">
    <property type="term" value="P:T cell costimulation"/>
    <property type="evidence" value="ECO:0007669"/>
    <property type="project" value="TreeGrafter"/>
</dbReference>
<feature type="signal peptide" evidence="11">
    <location>
        <begin position="1"/>
        <end position="28"/>
    </location>
</feature>
<keyword evidence="9" id="KW-0325">Glycoprotein</keyword>
<evidence type="ECO:0000256" key="4">
    <source>
        <dbReference type="ARBA" id="ARBA00022729"/>
    </source>
</evidence>
<feature type="chain" id="PRO_5044259950" description="Ig-like domain-containing protein" evidence="11">
    <location>
        <begin position="29"/>
        <end position="291"/>
    </location>
</feature>